<dbReference type="NCBIfam" id="TIGR00557">
    <property type="entry name" value="pdxA"/>
    <property type="match status" value="1"/>
</dbReference>
<dbReference type="EMBL" id="JAJKFT010000010">
    <property type="protein sequence ID" value="MCC9629650.1"/>
    <property type="molecule type" value="Genomic_DNA"/>
</dbReference>
<keyword evidence="1" id="KW-0479">Metal-binding</keyword>
<dbReference type="AlphaFoldDB" id="A0A9X1SFZ7"/>
<dbReference type="GO" id="GO:0051287">
    <property type="term" value="F:NAD binding"/>
    <property type="evidence" value="ECO:0007669"/>
    <property type="project" value="InterPro"/>
</dbReference>
<keyword evidence="2 4" id="KW-0560">Oxidoreductase</keyword>
<dbReference type="PANTHER" id="PTHR30004">
    <property type="entry name" value="4-HYDROXYTHREONINE-4-PHOSPHATE DEHYDROGENASE"/>
    <property type="match status" value="1"/>
</dbReference>
<keyword evidence="5" id="KW-1185">Reference proteome</keyword>
<dbReference type="GO" id="GO:0046872">
    <property type="term" value="F:metal ion binding"/>
    <property type="evidence" value="ECO:0007669"/>
    <property type="project" value="UniProtKB-KW"/>
</dbReference>
<dbReference type="InterPro" id="IPR005255">
    <property type="entry name" value="PdxA_fam"/>
</dbReference>
<comment type="caution">
    <text evidence="4">The sequence shown here is derived from an EMBL/GenBank/DDBJ whole genome shotgun (WGS) entry which is preliminary data.</text>
</comment>
<dbReference type="PANTHER" id="PTHR30004:SF6">
    <property type="entry name" value="D-THREONATE 4-PHOSPHATE DEHYDROGENASE"/>
    <property type="match status" value="1"/>
</dbReference>
<dbReference type="Proteomes" id="UP001139103">
    <property type="component" value="Unassembled WGS sequence"/>
</dbReference>
<evidence type="ECO:0000256" key="2">
    <source>
        <dbReference type="ARBA" id="ARBA00023002"/>
    </source>
</evidence>
<evidence type="ECO:0000313" key="5">
    <source>
        <dbReference type="Proteomes" id="UP001139103"/>
    </source>
</evidence>
<proteinExistence type="predicted"/>
<reference evidence="4" key="1">
    <citation type="submission" date="2021-11" db="EMBL/GenBank/DDBJ databases">
        <title>Genome sequence.</title>
        <authorList>
            <person name="Sun Q."/>
        </authorList>
    </citation>
    <scope>NUCLEOTIDE SEQUENCE</scope>
    <source>
        <strain evidence="4">JC732</strain>
    </source>
</reference>
<evidence type="ECO:0000313" key="4">
    <source>
        <dbReference type="EMBL" id="MCC9629650.1"/>
    </source>
</evidence>
<organism evidence="4 5">
    <name type="scientific">Blastopirellula sediminis</name>
    <dbReference type="NCBI Taxonomy" id="2894196"/>
    <lineage>
        <taxon>Bacteria</taxon>
        <taxon>Pseudomonadati</taxon>
        <taxon>Planctomycetota</taxon>
        <taxon>Planctomycetia</taxon>
        <taxon>Pirellulales</taxon>
        <taxon>Pirellulaceae</taxon>
        <taxon>Blastopirellula</taxon>
    </lineage>
</organism>
<keyword evidence="3" id="KW-0520">NAD</keyword>
<name>A0A9X1SFZ7_9BACT</name>
<dbReference type="SUPFAM" id="SSF53659">
    <property type="entry name" value="Isocitrate/Isopropylmalate dehydrogenase-like"/>
    <property type="match status" value="1"/>
</dbReference>
<accession>A0A9X1SFZ7</accession>
<dbReference type="RefSeq" id="WP_230220111.1">
    <property type="nucleotide sequence ID" value="NZ_JAJKFT010000010.1"/>
</dbReference>
<evidence type="ECO:0000256" key="1">
    <source>
        <dbReference type="ARBA" id="ARBA00022723"/>
    </source>
</evidence>
<sequence length="344" mass="36451">MKPRIAVTMGDPAGVGPEIALRLLANAEVAEYCTPIVFGDAQLLRRVAELLDLPMCETIVDVADGADALRSLTTPAIYDLHAIDAAAILPGKIAAECGRACYEYILAAIRAAEAGQVDAISTGPINKEALHAAGVNYPGHTEIFADETDSARICMMLTSEEITCGFVTTHVGYGEVPGLLSRERIVEVIELCHEAMRRIRGRAPKMLICGLNPHAGEHGLFGNSEEERIIAPAVADAQAFGIEISGPLPPDTVFLRERRATTDCVICMYHDQGHIPLKALAFDVAVNITLGLPIIRTSVDHGTAFDIAWQGKAGVSSLIEAVRLASRLATEPTAAVAPESGGLA</sequence>
<dbReference type="Pfam" id="PF04166">
    <property type="entry name" value="PdxA"/>
    <property type="match status" value="1"/>
</dbReference>
<gene>
    <name evidence="4" type="primary">pdxA</name>
    <name evidence="4" type="ORF">LOC68_14750</name>
</gene>
<protein>
    <submittedName>
        <fullName evidence="4">4-hydroxythreonine-4-phosphate dehydrogenase PdxA</fullName>
        <ecNumber evidence="4">1.1.1.262</ecNumber>
    </submittedName>
</protein>
<evidence type="ECO:0000256" key="3">
    <source>
        <dbReference type="ARBA" id="ARBA00023027"/>
    </source>
</evidence>
<dbReference type="Gene3D" id="3.40.718.10">
    <property type="entry name" value="Isopropylmalate Dehydrogenase"/>
    <property type="match status" value="1"/>
</dbReference>
<dbReference type="EC" id="1.1.1.262" evidence="4"/>
<dbReference type="GO" id="GO:0050570">
    <property type="term" value="F:4-hydroxythreonine-4-phosphate dehydrogenase activity"/>
    <property type="evidence" value="ECO:0007669"/>
    <property type="project" value="UniProtKB-EC"/>
</dbReference>